<dbReference type="EMBL" id="NXNI01000001">
    <property type="protein sequence ID" value="PCR90228.1"/>
    <property type="molecule type" value="Genomic_DNA"/>
</dbReference>
<dbReference type="RefSeq" id="WP_097379173.1">
    <property type="nucleotide sequence ID" value="NZ_NXNI01000001.1"/>
</dbReference>
<dbReference type="Proteomes" id="UP000219689">
    <property type="component" value="Unassembled WGS sequence"/>
</dbReference>
<accession>A0A2A5QTQ1</accession>
<organism evidence="1 2">
    <name type="scientific">Natrinema ejinorense</name>
    <dbReference type="NCBI Taxonomy" id="373386"/>
    <lineage>
        <taxon>Archaea</taxon>
        <taxon>Methanobacteriati</taxon>
        <taxon>Methanobacteriota</taxon>
        <taxon>Stenosarchaea group</taxon>
        <taxon>Halobacteria</taxon>
        <taxon>Halobacteriales</taxon>
        <taxon>Natrialbaceae</taxon>
        <taxon>Natrinema</taxon>
    </lineage>
</organism>
<dbReference type="PROSITE" id="PS51318">
    <property type="entry name" value="TAT"/>
    <property type="match status" value="1"/>
</dbReference>
<dbReference type="InterPro" id="IPR006311">
    <property type="entry name" value="TAT_signal"/>
</dbReference>
<dbReference type="AlphaFoldDB" id="A0A2A5QTQ1"/>
<evidence type="ECO:0008006" key="3">
    <source>
        <dbReference type="Google" id="ProtNLM"/>
    </source>
</evidence>
<protein>
    <recommendedName>
        <fullName evidence="3">Twin-arginine translocation signal domain-containing protein</fullName>
    </recommendedName>
</protein>
<proteinExistence type="predicted"/>
<evidence type="ECO:0000313" key="1">
    <source>
        <dbReference type="EMBL" id="PCR90228.1"/>
    </source>
</evidence>
<name>A0A2A5QTQ1_9EURY</name>
<comment type="caution">
    <text evidence="1">The sequence shown here is derived from an EMBL/GenBank/DDBJ whole genome shotgun (WGS) entry which is preliminary data.</text>
</comment>
<gene>
    <name evidence="1" type="ORF">CP557_06540</name>
</gene>
<sequence length="313" mass="33579">MAYGTNPEDRYSYGEVSDEDRREFLKALGVIGGGAVAGATLRDLRAEVSSGAAGGLAEMGEAVRGGLTGSLDAALLSEAVTALEGSFERLPQLGAMGVPEQGASAYQELTTSAWTINDHLSDAGFFASAEANLPAFEPAHIEETTRQLLHIDALPATLSEIGFAEEEQTALVTNIVNSREQLSWWMATPDYPPADAVDDGVVHEYVAPLHQRAAEGSLLWIDGLDHFLWQREPLVTDEMIDRGLWDVKSMLGGYYLMGSAARDLAAGEIADDHLTTLTTASTAVMIIGQEFLINDVVRITDDKRAPRNPATTD</sequence>
<dbReference type="OrthoDB" id="176514at2157"/>
<keyword evidence="2" id="KW-1185">Reference proteome</keyword>
<evidence type="ECO:0000313" key="2">
    <source>
        <dbReference type="Proteomes" id="UP000219689"/>
    </source>
</evidence>
<reference evidence="1 2" key="1">
    <citation type="submission" date="2017-09" db="EMBL/GenBank/DDBJ databases">
        <title>Genome sequences of Natrinema ejinorence JCM 13890T.</title>
        <authorList>
            <person name="Roh S.W."/>
            <person name="Kim Y.B."/>
            <person name="Kim J.Y."/>
        </authorList>
    </citation>
    <scope>NUCLEOTIDE SEQUENCE [LARGE SCALE GENOMIC DNA]</scope>
    <source>
        <strain evidence="1 2">JCM 13890</strain>
    </source>
</reference>